<keyword evidence="3" id="KW-1185">Reference proteome</keyword>
<dbReference type="EMBL" id="LT841305">
    <property type="protein sequence ID" value="SMH66293.1"/>
    <property type="molecule type" value="Genomic_DNA"/>
</dbReference>
<reference evidence="1" key="2">
    <citation type="submission" date="2014-07" db="EMBL/GenBank/DDBJ databases">
        <title>Initial genome analysis of the psychrotolerant acidophile Acidithiobacillus ferrivorans CF27: insights into iron and sulfur oxidation pathways and into biofilm formation.</title>
        <authorList>
            <person name="Talla E."/>
            <person name="Hedrich S."/>
            <person name="Mangenot S."/>
            <person name="Ji B."/>
            <person name="Johnson D.B."/>
            <person name="Barbe V."/>
            <person name="Bonnefoy V."/>
        </authorList>
    </citation>
    <scope>NUCLEOTIDE SEQUENCE [LARGE SCALE GENOMIC DNA]</scope>
    <source>
        <strain evidence="1">CF27</strain>
    </source>
</reference>
<dbReference type="EMBL" id="CCCS020000023">
    <property type="protein sequence ID" value="CDQ09359.1"/>
    <property type="molecule type" value="Genomic_DNA"/>
</dbReference>
<evidence type="ECO:0000313" key="3">
    <source>
        <dbReference type="Proteomes" id="UP000193925"/>
    </source>
</evidence>
<proteinExistence type="predicted"/>
<gene>
    <name evidence="1" type="ORF">AFERRI_30005</name>
    <name evidence="2" type="ORF">AFERRI_30023</name>
</gene>
<reference evidence="2 3" key="3">
    <citation type="submission" date="2017-03" db="EMBL/GenBank/DDBJ databases">
        <authorList>
            <person name="Regsiter A."/>
            <person name="William W."/>
        </authorList>
    </citation>
    <scope>NUCLEOTIDE SEQUENCE [LARGE SCALE GENOMIC DNA]</scope>
    <source>
        <strain evidence="2">PRJEB5721</strain>
    </source>
</reference>
<reference evidence="1" key="1">
    <citation type="submission" date="2014-03" db="EMBL/GenBank/DDBJ databases">
        <authorList>
            <person name="Genoscope - CEA"/>
        </authorList>
    </citation>
    <scope>NUCLEOTIDE SEQUENCE [LARGE SCALE GENOMIC DNA]</scope>
    <source>
        <strain evidence="1">CF27</strain>
    </source>
</reference>
<organism evidence="1">
    <name type="scientific">Acidithiobacillus ferrivorans</name>
    <dbReference type="NCBI Taxonomy" id="160808"/>
    <lineage>
        <taxon>Bacteria</taxon>
        <taxon>Pseudomonadati</taxon>
        <taxon>Pseudomonadota</taxon>
        <taxon>Acidithiobacillia</taxon>
        <taxon>Acidithiobacillales</taxon>
        <taxon>Acidithiobacillaceae</taxon>
        <taxon>Acidithiobacillus</taxon>
    </lineage>
</organism>
<accession>A0A060US18</accession>
<name>A0A060US18_9PROT</name>
<protein>
    <submittedName>
        <fullName evidence="1">Uncharacterized protein</fullName>
    </submittedName>
</protein>
<dbReference type="Proteomes" id="UP000193925">
    <property type="component" value="Chromosome AFERRI"/>
</dbReference>
<dbReference type="AlphaFoldDB" id="A0A060US18"/>
<sequence length="113" mass="12406">MIGGKMILFLPSRGGSVMQSKHYSILTLTHQFPFVGIEKRGGDFRFASFPGGLLDFGLGHVAHERRHLLQALQCVFVPEQRLFAHSSTPSSGAGRGLRLRAQALRQSSSSLRT</sequence>
<evidence type="ECO:0000313" key="2">
    <source>
        <dbReference type="EMBL" id="SMH66293.1"/>
    </source>
</evidence>
<evidence type="ECO:0000313" key="1">
    <source>
        <dbReference type="EMBL" id="CDQ09359.1"/>
    </source>
</evidence>